<feature type="domain" description="PhoU" evidence="3">
    <location>
        <begin position="120"/>
        <end position="204"/>
    </location>
</feature>
<dbReference type="GO" id="GO:0045936">
    <property type="term" value="P:negative regulation of phosphate metabolic process"/>
    <property type="evidence" value="ECO:0007669"/>
    <property type="project" value="InterPro"/>
</dbReference>
<dbReference type="Pfam" id="PF01895">
    <property type="entry name" value="PhoU"/>
    <property type="match status" value="2"/>
</dbReference>
<dbReference type="PANTHER" id="PTHR42930:SF3">
    <property type="entry name" value="PHOSPHATE-SPECIFIC TRANSPORT SYSTEM ACCESSORY PROTEIN PHOU"/>
    <property type="match status" value="1"/>
</dbReference>
<keyword evidence="2" id="KW-0813">Transport</keyword>
<comment type="similarity">
    <text evidence="1 2">Belongs to the PhoU family.</text>
</comment>
<comment type="function">
    <text evidence="2">Plays a role in the regulation of phosphate uptake.</text>
</comment>
<evidence type="ECO:0000256" key="2">
    <source>
        <dbReference type="PIRNR" id="PIRNR003107"/>
    </source>
</evidence>
<dbReference type="InterPro" id="IPR028366">
    <property type="entry name" value="PhoU"/>
</dbReference>
<dbReference type="GO" id="GO:0030643">
    <property type="term" value="P:intracellular phosphate ion homeostasis"/>
    <property type="evidence" value="ECO:0007669"/>
    <property type="project" value="InterPro"/>
</dbReference>
<dbReference type="InterPro" id="IPR038078">
    <property type="entry name" value="PhoU-like_sf"/>
</dbReference>
<protein>
    <recommendedName>
        <fullName evidence="2">Phosphate-specific transport system accessory protein PhoU</fullName>
    </recommendedName>
</protein>
<accession>A0A2U1JL95</accession>
<reference evidence="4 5" key="1">
    <citation type="submission" date="2018-04" db="EMBL/GenBank/DDBJ databases">
        <title>Flavobacterium sp. nov., isolated from glacier ice.</title>
        <authorList>
            <person name="Liu Q."/>
            <person name="Xin Y.-H."/>
        </authorList>
    </citation>
    <scope>NUCLEOTIDE SEQUENCE [LARGE SCALE GENOMIC DNA]</scope>
    <source>
        <strain evidence="4 5">RB1R5</strain>
    </source>
</reference>
<dbReference type="InterPro" id="IPR026022">
    <property type="entry name" value="PhoU_dom"/>
</dbReference>
<gene>
    <name evidence="4" type="primary">phoU</name>
    <name evidence="4" type="ORF">DB895_06500</name>
</gene>
<organism evidence="4 5">
    <name type="scientific">Flavobacterium psychrotolerans</name>
    <dbReference type="NCBI Taxonomy" id="2169410"/>
    <lineage>
        <taxon>Bacteria</taxon>
        <taxon>Pseudomonadati</taxon>
        <taxon>Bacteroidota</taxon>
        <taxon>Flavobacteriia</taxon>
        <taxon>Flavobacteriales</taxon>
        <taxon>Flavobacteriaceae</taxon>
        <taxon>Flavobacterium</taxon>
    </lineage>
</organism>
<comment type="subunit">
    <text evidence="2">Homodimer.</text>
</comment>
<dbReference type="GO" id="GO:0005737">
    <property type="term" value="C:cytoplasm"/>
    <property type="evidence" value="ECO:0007669"/>
    <property type="project" value="UniProtKB-SubCell"/>
</dbReference>
<dbReference type="AlphaFoldDB" id="A0A2U1JL95"/>
<dbReference type="SUPFAM" id="SSF109755">
    <property type="entry name" value="PhoU-like"/>
    <property type="match status" value="1"/>
</dbReference>
<keyword evidence="2" id="KW-0963">Cytoplasm</keyword>
<proteinExistence type="inferred from homology"/>
<dbReference type="NCBIfam" id="TIGR02135">
    <property type="entry name" value="phoU_full"/>
    <property type="match status" value="1"/>
</dbReference>
<evidence type="ECO:0000259" key="3">
    <source>
        <dbReference type="Pfam" id="PF01895"/>
    </source>
</evidence>
<dbReference type="GO" id="GO:0006817">
    <property type="term" value="P:phosphate ion transport"/>
    <property type="evidence" value="ECO:0007669"/>
    <property type="project" value="UniProtKB-KW"/>
</dbReference>
<dbReference type="PIRSF" id="PIRSF003107">
    <property type="entry name" value="PhoU"/>
    <property type="match status" value="1"/>
</dbReference>
<dbReference type="PANTHER" id="PTHR42930">
    <property type="entry name" value="PHOSPHATE-SPECIFIC TRANSPORT SYSTEM ACCESSORY PROTEIN PHOU"/>
    <property type="match status" value="1"/>
</dbReference>
<keyword evidence="5" id="KW-1185">Reference proteome</keyword>
<name>A0A2U1JL95_9FLAO</name>
<comment type="caution">
    <text evidence="4">The sequence shown here is derived from an EMBL/GenBank/DDBJ whole genome shotgun (WGS) entry which is preliminary data.</text>
</comment>
<sequence>MASLLETELAKLRSTIIEINNLAEAQVFEAMKALLSEPGFEGKEVKKIENKIDKLDIKIEDICQGIFALQQPVASDLRFIMSAMQMSNEIERIGDLAVSIIKKAKNINKKHDLASKFNIPEIAREIETITLKTNGCFQTLNENNIGEIFILNNSIKHKSSEAIHLIIAEMKSNSKTIVSGTNLVMVLKHIERIAEHCTNIAESVYFMINAKIIKHDKFIGKSE</sequence>
<evidence type="ECO:0000313" key="4">
    <source>
        <dbReference type="EMBL" id="PWA05628.1"/>
    </source>
</evidence>
<dbReference type="EMBL" id="QCZI01000006">
    <property type="protein sequence ID" value="PWA05628.1"/>
    <property type="molecule type" value="Genomic_DNA"/>
</dbReference>
<evidence type="ECO:0000256" key="1">
    <source>
        <dbReference type="ARBA" id="ARBA00008107"/>
    </source>
</evidence>
<keyword evidence="2" id="KW-0592">Phosphate transport</keyword>
<dbReference type="Proteomes" id="UP000245449">
    <property type="component" value="Unassembled WGS sequence"/>
</dbReference>
<feature type="domain" description="PhoU" evidence="3">
    <location>
        <begin position="17"/>
        <end position="103"/>
    </location>
</feature>
<dbReference type="OrthoDB" id="9814256at2"/>
<comment type="subcellular location">
    <subcellularLocation>
        <location evidence="2">Cytoplasm</location>
    </subcellularLocation>
</comment>
<evidence type="ECO:0000313" key="5">
    <source>
        <dbReference type="Proteomes" id="UP000245449"/>
    </source>
</evidence>
<dbReference type="Gene3D" id="1.20.58.220">
    <property type="entry name" value="Phosphate transport system protein phou homolog 2, domain 2"/>
    <property type="match status" value="1"/>
</dbReference>
<dbReference type="RefSeq" id="WP_116724555.1">
    <property type="nucleotide sequence ID" value="NZ_QCZI01000006.1"/>
</dbReference>